<protein>
    <submittedName>
        <fullName evidence="8">Myb-related transcription factor</fullName>
    </submittedName>
    <submittedName>
        <fullName evidence="9">Putative transcription factor MYB-HB-like family</fullName>
    </submittedName>
</protein>
<dbReference type="EMBL" id="PSQE01000004">
    <property type="protein sequence ID" value="RHN60193.1"/>
    <property type="molecule type" value="Genomic_DNA"/>
</dbReference>
<dbReference type="InterPro" id="IPR017930">
    <property type="entry name" value="Myb_dom"/>
</dbReference>
<feature type="domain" description="Myb-like" evidence="6">
    <location>
        <begin position="10"/>
        <end position="62"/>
    </location>
</feature>
<dbReference type="EMBL" id="KL402733">
    <property type="protein sequence ID" value="KEH17561.1"/>
    <property type="molecule type" value="Genomic_DNA"/>
</dbReference>
<keyword evidence="11" id="KW-1185">Reference proteome</keyword>
<dbReference type="GO" id="GO:0003677">
    <property type="term" value="F:DNA binding"/>
    <property type="evidence" value="ECO:0007669"/>
    <property type="project" value="UniProtKB-KW"/>
</dbReference>
<accession>A0A072TK55</accession>
<dbReference type="PANTHER" id="PTHR10641">
    <property type="entry name" value="MYB FAMILY TRANSCRIPTION FACTOR"/>
    <property type="match status" value="1"/>
</dbReference>
<dbReference type="OrthoDB" id="2143914at2759"/>
<feature type="domain" description="HTH myb-type" evidence="7">
    <location>
        <begin position="10"/>
        <end position="62"/>
    </location>
</feature>
<feature type="compositionally biased region" description="Low complexity" evidence="5">
    <location>
        <begin position="156"/>
        <end position="169"/>
    </location>
</feature>
<evidence type="ECO:0000259" key="6">
    <source>
        <dbReference type="PROSITE" id="PS50090"/>
    </source>
</evidence>
<evidence type="ECO:0000313" key="12">
    <source>
        <dbReference type="Proteomes" id="UP000265566"/>
    </source>
</evidence>
<dbReference type="Pfam" id="PF00249">
    <property type="entry name" value="Myb_DNA-binding"/>
    <property type="match status" value="2"/>
</dbReference>
<reference evidence="12" key="4">
    <citation type="journal article" date="2018" name="Nat. Plants">
        <title>Whole-genome landscape of Medicago truncatula symbiotic genes.</title>
        <authorList>
            <person name="Pecrix Y."/>
            <person name="Staton S.E."/>
            <person name="Sallet E."/>
            <person name="Lelandais-Briere C."/>
            <person name="Moreau S."/>
            <person name="Carrere S."/>
            <person name="Blein T."/>
            <person name="Jardinaud M.F."/>
            <person name="Latrasse D."/>
            <person name="Zouine M."/>
            <person name="Zahm M."/>
            <person name="Kreplak J."/>
            <person name="Mayjonade B."/>
            <person name="Satge C."/>
            <person name="Perez M."/>
            <person name="Cauet S."/>
            <person name="Marande W."/>
            <person name="Chantry-Darmon C."/>
            <person name="Lopez-Roques C."/>
            <person name="Bouchez O."/>
            <person name="Berard A."/>
            <person name="Debelle F."/>
            <person name="Munos S."/>
            <person name="Bendahmane A."/>
            <person name="Berges H."/>
            <person name="Niebel A."/>
            <person name="Buitink J."/>
            <person name="Frugier F."/>
            <person name="Benhamed M."/>
            <person name="Crespi M."/>
            <person name="Gouzy J."/>
            <person name="Gamas P."/>
        </authorList>
    </citation>
    <scope>NUCLEOTIDE SEQUENCE [LARGE SCALE GENOMIC DNA]</scope>
    <source>
        <strain evidence="12">cv. Jemalong A17</strain>
    </source>
</reference>
<dbReference type="InterPro" id="IPR015495">
    <property type="entry name" value="Myb_TF_plants"/>
</dbReference>
<reference evidence="8 11" key="1">
    <citation type="journal article" date="2011" name="Nature">
        <title>The Medicago genome provides insight into the evolution of rhizobial symbioses.</title>
        <authorList>
            <person name="Young N.D."/>
            <person name="Debelle F."/>
            <person name="Oldroyd G.E."/>
            <person name="Geurts R."/>
            <person name="Cannon S.B."/>
            <person name="Udvardi M.K."/>
            <person name="Benedito V.A."/>
            <person name="Mayer K.F."/>
            <person name="Gouzy J."/>
            <person name="Schoof H."/>
            <person name="Van de Peer Y."/>
            <person name="Proost S."/>
            <person name="Cook D.R."/>
            <person name="Meyers B.C."/>
            <person name="Spannagl M."/>
            <person name="Cheung F."/>
            <person name="De Mita S."/>
            <person name="Krishnakumar V."/>
            <person name="Gundlach H."/>
            <person name="Zhou S."/>
            <person name="Mudge J."/>
            <person name="Bharti A.K."/>
            <person name="Murray J.D."/>
            <person name="Naoumkina M.A."/>
            <person name="Rosen B."/>
            <person name="Silverstein K.A."/>
            <person name="Tang H."/>
            <person name="Rombauts S."/>
            <person name="Zhao P.X."/>
            <person name="Zhou P."/>
            <person name="Barbe V."/>
            <person name="Bardou P."/>
            <person name="Bechner M."/>
            <person name="Bellec A."/>
            <person name="Berger A."/>
            <person name="Berges H."/>
            <person name="Bidwell S."/>
            <person name="Bisseling T."/>
            <person name="Choisne N."/>
            <person name="Couloux A."/>
            <person name="Denny R."/>
            <person name="Deshpande S."/>
            <person name="Dai X."/>
            <person name="Doyle J.J."/>
            <person name="Dudez A.M."/>
            <person name="Farmer A.D."/>
            <person name="Fouteau S."/>
            <person name="Franken C."/>
            <person name="Gibelin C."/>
            <person name="Gish J."/>
            <person name="Goldstein S."/>
            <person name="Gonzalez A.J."/>
            <person name="Green P.J."/>
            <person name="Hallab A."/>
            <person name="Hartog M."/>
            <person name="Hua A."/>
            <person name="Humphray S.J."/>
            <person name="Jeong D.H."/>
            <person name="Jing Y."/>
            <person name="Jocker A."/>
            <person name="Kenton S.M."/>
            <person name="Kim D.J."/>
            <person name="Klee K."/>
            <person name="Lai H."/>
            <person name="Lang C."/>
            <person name="Lin S."/>
            <person name="Macmil S.L."/>
            <person name="Magdelenat G."/>
            <person name="Matthews L."/>
            <person name="McCorrison J."/>
            <person name="Monaghan E.L."/>
            <person name="Mun J.H."/>
            <person name="Najar F.Z."/>
            <person name="Nicholson C."/>
            <person name="Noirot C."/>
            <person name="O'Bleness M."/>
            <person name="Paule C.R."/>
            <person name="Poulain J."/>
            <person name="Prion F."/>
            <person name="Qin B."/>
            <person name="Qu C."/>
            <person name="Retzel E.F."/>
            <person name="Riddle C."/>
            <person name="Sallet E."/>
            <person name="Samain S."/>
            <person name="Samson N."/>
            <person name="Sanders I."/>
            <person name="Saurat O."/>
            <person name="Scarpelli C."/>
            <person name="Schiex T."/>
            <person name="Segurens B."/>
            <person name="Severin A.J."/>
            <person name="Sherrier D.J."/>
            <person name="Shi R."/>
            <person name="Sims S."/>
            <person name="Singer S.R."/>
            <person name="Sinharoy S."/>
            <person name="Sterck L."/>
            <person name="Viollet A."/>
            <person name="Wang B.B."/>
            <person name="Wang K."/>
            <person name="Wang M."/>
            <person name="Wang X."/>
            <person name="Warfsmann J."/>
            <person name="Weissenbach J."/>
            <person name="White D.D."/>
            <person name="White J.D."/>
            <person name="Wiley G.B."/>
            <person name="Wincker P."/>
            <person name="Xing Y."/>
            <person name="Yang L."/>
            <person name="Yao Z."/>
            <person name="Ying F."/>
            <person name="Zhai J."/>
            <person name="Zhou L."/>
            <person name="Zuber A."/>
            <person name="Denarie J."/>
            <person name="Dixon R.A."/>
            <person name="May G.D."/>
            <person name="Schwartz D.C."/>
            <person name="Rogers J."/>
            <person name="Quetier F."/>
            <person name="Town C.D."/>
            <person name="Roe B.A."/>
        </authorList>
    </citation>
    <scope>NUCLEOTIDE SEQUENCE [LARGE SCALE GENOMIC DNA]</scope>
    <source>
        <strain evidence="8">A17</strain>
        <strain evidence="10 11">cv. Jemalong A17</strain>
    </source>
</reference>
<dbReference type="InterPro" id="IPR009057">
    <property type="entry name" value="Homeodomain-like_sf"/>
</dbReference>
<feature type="domain" description="Myb-like" evidence="6">
    <location>
        <begin position="63"/>
        <end position="113"/>
    </location>
</feature>
<dbReference type="Proteomes" id="UP000002051">
    <property type="component" value="Unassembled WGS sequence"/>
</dbReference>
<dbReference type="AlphaFoldDB" id="A0A072TK55"/>
<keyword evidence="4" id="KW-0539">Nucleus</keyword>
<dbReference type="EnsemblPlants" id="KEH17561">
    <property type="protein sequence ID" value="KEH17561"/>
    <property type="gene ID" value="MTR_0008s0390"/>
</dbReference>
<dbReference type="SMR" id="A0A072TK55"/>
<dbReference type="SMART" id="SM00717">
    <property type="entry name" value="SANT"/>
    <property type="match status" value="2"/>
</dbReference>
<dbReference type="HOGENOM" id="CLU_028567_6_4_1"/>
<evidence type="ECO:0000313" key="9">
    <source>
        <dbReference type="EMBL" id="RHN60193.1"/>
    </source>
</evidence>
<feature type="region of interest" description="Disordered" evidence="5">
    <location>
        <begin position="145"/>
        <end position="169"/>
    </location>
</feature>
<dbReference type="InterPro" id="IPR001005">
    <property type="entry name" value="SANT/Myb"/>
</dbReference>
<sequence length="272" mass="31188">MARTPSCDKKSGMRKGTWTAEEDRKLIAYVTRYGCWNWRQLPKFAGLSRCGKSCRLRWLNYLRPNIKRGNFTQEEEELIIRMHKKLGNRWSTIAAELPGRTDNEVKNHWHTSLKKRAIDNIVTNEETKSTQGRCVSNYQITLPANSQISDTNGPLSPFSSSSELSSTSSDHNSTALDDFGFLDSFIEDVDESFWLHNLSNKPSGIVQNHTTESFVMDNDFGSFLDAYNESTVDSFWTQPYEVDMSHVPTELLIPLSMESENFSIVYDKDIWS</sequence>
<dbReference type="FunFam" id="1.10.10.60:FF:000001">
    <property type="entry name" value="MYB-related transcription factor"/>
    <property type="match status" value="1"/>
</dbReference>
<gene>
    <name evidence="10" type="primary">25479519</name>
    <name evidence="8" type="ORF">MTR_0008s0390</name>
    <name evidence="9" type="ORF">MtrunA17_Chr4g0022901</name>
</gene>
<comment type="subcellular location">
    <subcellularLocation>
        <location evidence="1">Nucleus</location>
    </subcellularLocation>
</comment>
<evidence type="ECO:0000313" key="11">
    <source>
        <dbReference type="Proteomes" id="UP000002051"/>
    </source>
</evidence>
<evidence type="ECO:0000256" key="2">
    <source>
        <dbReference type="ARBA" id="ARBA00022737"/>
    </source>
</evidence>
<name>A0A072TK55_MEDTR</name>
<evidence type="ECO:0000313" key="10">
    <source>
        <dbReference type="EnsemblPlants" id="KEH17561"/>
    </source>
</evidence>
<dbReference type="STRING" id="3880.A0A072TK55"/>
<evidence type="ECO:0000313" key="8">
    <source>
        <dbReference type="EMBL" id="KEH17561.1"/>
    </source>
</evidence>
<keyword evidence="3" id="KW-0238">DNA-binding</keyword>
<dbReference type="PROSITE" id="PS51294">
    <property type="entry name" value="HTH_MYB"/>
    <property type="match status" value="2"/>
</dbReference>
<dbReference type="PROSITE" id="PS50090">
    <property type="entry name" value="MYB_LIKE"/>
    <property type="match status" value="2"/>
</dbReference>
<evidence type="ECO:0000256" key="3">
    <source>
        <dbReference type="ARBA" id="ARBA00023125"/>
    </source>
</evidence>
<reference evidence="8 11" key="2">
    <citation type="journal article" date="2014" name="BMC Genomics">
        <title>An improved genome release (version Mt4.0) for the model legume Medicago truncatula.</title>
        <authorList>
            <person name="Tang H."/>
            <person name="Krishnakumar V."/>
            <person name="Bidwell S."/>
            <person name="Rosen B."/>
            <person name="Chan A."/>
            <person name="Zhou S."/>
            <person name="Gentzbittel L."/>
            <person name="Childs K.L."/>
            <person name="Yandell M."/>
            <person name="Gundlach H."/>
            <person name="Mayer K.F."/>
            <person name="Schwartz D.C."/>
            <person name="Town C.D."/>
        </authorList>
    </citation>
    <scope>GENOME REANNOTATION</scope>
    <source>
        <strain evidence="8">A17</strain>
        <strain evidence="10 11">cv. Jemalong A17</strain>
    </source>
</reference>
<dbReference type="PANTHER" id="PTHR10641:SF1418">
    <property type="entry name" value="MYB-RELATED TRANSCRIPTION FACTOR"/>
    <property type="match status" value="1"/>
</dbReference>
<evidence type="ECO:0000256" key="4">
    <source>
        <dbReference type="ARBA" id="ARBA00023242"/>
    </source>
</evidence>
<feature type="compositionally biased region" description="Polar residues" evidence="5">
    <location>
        <begin position="145"/>
        <end position="154"/>
    </location>
</feature>
<evidence type="ECO:0000259" key="7">
    <source>
        <dbReference type="PROSITE" id="PS51294"/>
    </source>
</evidence>
<dbReference type="KEGG" id="mtr:25479519"/>
<dbReference type="Gene3D" id="1.10.10.60">
    <property type="entry name" value="Homeodomain-like"/>
    <property type="match status" value="2"/>
</dbReference>
<feature type="domain" description="HTH myb-type" evidence="7">
    <location>
        <begin position="63"/>
        <end position="117"/>
    </location>
</feature>
<organism evidence="8 11">
    <name type="scientific">Medicago truncatula</name>
    <name type="common">Barrel medic</name>
    <name type="synonym">Medicago tribuloides</name>
    <dbReference type="NCBI Taxonomy" id="3880"/>
    <lineage>
        <taxon>Eukaryota</taxon>
        <taxon>Viridiplantae</taxon>
        <taxon>Streptophyta</taxon>
        <taxon>Embryophyta</taxon>
        <taxon>Tracheophyta</taxon>
        <taxon>Spermatophyta</taxon>
        <taxon>Magnoliopsida</taxon>
        <taxon>eudicotyledons</taxon>
        <taxon>Gunneridae</taxon>
        <taxon>Pentapetalae</taxon>
        <taxon>rosids</taxon>
        <taxon>fabids</taxon>
        <taxon>Fabales</taxon>
        <taxon>Fabaceae</taxon>
        <taxon>Papilionoideae</taxon>
        <taxon>50 kb inversion clade</taxon>
        <taxon>NPAAA clade</taxon>
        <taxon>Hologalegina</taxon>
        <taxon>IRL clade</taxon>
        <taxon>Trifolieae</taxon>
        <taxon>Medicago</taxon>
    </lineage>
</organism>
<proteinExistence type="predicted"/>
<reference evidence="10" key="3">
    <citation type="submission" date="2015-06" db="UniProtKB">
        <authorList>
            <consortium name="EnsemblPlants"/>
        </authorList>
    </citation>
    <scope>IDENTIFICATION</scope>
    <source>
        <strain evidence="10">cv. Jemalong A17</strain>
    </source>
</reference>
<evidence type="ECO:0000256" key="1">
    <source>
        <dbReference type="ARBA" id="ARBA00004123"/>
    </source>
</evidence>
<dbReference type="Gramene" id="rna22446">
    <property type="protein sequence ID" value="RHN60193.1"/>
    <property type="gene ID" value="gene22446"/>
</dbReference>
<reference evidence="9" key="5">
    <citation type="journal article" date="2018" name="Nat. Plants">
        <title>Whole-genome landscape of Medicago truncatula symbiotic genes.</title>
        <authorList>
            <person name="Pecrix Y."/>
            <person name="Gamas P."/>
            <person name="Carrere S."/>
        </authorList>
    </citation>
    <scope>NUCLEOTIDE SEQUENCE</scope>
    <source>
        <tissue evidence="9">Leaves</tissue>
    </source>
</reference>
<keyword evidence="2" id="KW-0677">Repeat</keyword>
<evidence type="ECO:0000256" key="5">
    <source>
        <dbReference type="SAM" id="MobiDB-lite"/>
    </source>
</evidence>
<dbReference type="Proteomes" id="UP000265566">
    <property type="component" value="Chromosome 4"/>
</dbReference>
<dbReference type="CDD" id="cd00167">
    <property type="entry name" value="SANT"/>
    <property type="match status" value="2"/>
</dbReference>
<dbReference type="SUPFAM" id="SSF46689">
    <property type="entry name" value="Homeodomain-like"/>
    <property type="match status" value="1"/>
</dbReference>
<dbReference type="ExpressionAtlas" id="A0A072TK55">
    <property type="expression patterns" value="differential"/>
</dbReference>
<dbReference type="GO" id="GO:0005634">
    <property type="term" value="C:nucleus"/>
    <property type="evidence" value="ECO:0007669"/>
    <property type="project" value="UniProtKB-SubCell"/>
</dbReference>